<dbReference type="AlphaFoldDB" id="A0A8X6PKL1"/>
<protein>
    <submittedName>
        <fullName evidence="1">Uncharacterized protein</fullName>
    </submittedName>
</protein>
<accession>A0A8X6PKL1</accession>
<name>A0A8X6PKL1_NEPPI</name>
<dbReference type="EMBL" id="BMAW01116069">
    <property type="protein sequence ID" value="GFT68998.1"/>
    <property type="molecule type" value="Genomic_DNA"/>
</dbReference>
<evidence type="ECO:0000313" key="1">
    <source>
        <dbReference type="EMBL" id="GFT68998.1"/>
    </source>
</evidence>
<evidence type="ECO:0000313" key="2">
    <source>
        <dbReference type="Proteomes" id="UP000887013"/>
    </source>
</evidence>
<organism evidence="1 2">
    <name type="scientific">Nephila pilipes</name>
    <name type="common">Giant wood spider</name>
    <name type="synonym">Nephila maculata</name>
    <dbReference type="NCBI Taxonomy" id="299642"/>
    <lineage>
        <taxon>Eukaryota</taxon>
        <taxon>Metazoa</taxon>
        <taxon>Ecdysozoa</taxon>
        <taxon>Arthropoda</taxon>
        <taxon>Chelicerata</taxon>
        <taxon>Arachnida</taxon>
        <taxon>Araneae</taxon>
        <taxon>Araneomorphae</taxon>
        <taxon>Entelegynae</taxon>
        <taxon>Araneoidea</taxon>
        <taxon>Nephilidae</taxon>
        <taxon>Nephila</taxon>
    </lineage>
</organism>
<comment type="caution">
    <text evidence="1">The sequence shown here is derived from an EMBL/GenBank/DDBJ whole genome shotgun (WGS) entry which is preliminary data.</text>
</comment>
<dbReference type="Proteomes" id="UP000887013">
    <property type="component" value="Unassembled WGS sequence"/>
</dbReference>
<sequence length="78" mass="9039">MEYLVLLGLNLSSDVSSTYLRLCPVQSENSEVQNATNIDLREILEEARTRYAKVRQTELRRDMEKFEETLGSWGISIE</sequence>
<keyword evidence="2" id="KW-1185">Reference proteome</keyword>
<gene>
    <name evidence="1" type="ORF">NPIL_677761</name>
</gene>
<reference evidence="1" key="1">
    <citation type="submission" date="2020-08" db="EMBL/GenBank/DDBJ databases">
        <title>Multicomponent nature underlies the extraordinary mechanical properties of spider dragline silk.</title>
        <authorList>
            <person name="Kono N."/>
            <person name="Nakamura H."/>
            <person name="Mori M."/>
            <person name="Yoshida Y."/>
            <person name="Ohtoshi R."/>
            <person name="Malay A.D."/>
            <person name="Moran D.A.P."/>
            <person name="Tomita M."/>
            <person name="Numata K."/>
            <person name="Arakawa K."/>
        </authorList>
    </citation>
    <scope>NUCLEOTIDE SEQUENCE</scope>
</reference>
<proteinExistence type="predicted"/>